<gene>
    <name evidence="3" type="ORF">GCM10025759_23940</name>
</gene>
<dbReference type="SUPFAM" id="SSF51735">
    <property type="entry name" value="NAD(P)-binding Rossmann-fold domains"/>
    <property type="match status" value="1"/>
</dbReference>
<dbReference type="PANTHER" id="PTHR42879">
    <property type="entry name" value="3-OXOACYL-(ACYL-CARRIER-PROTEIN) REDUCTASE"/>
    <property type="match status" value="1"/>
</dbReference>
<evidence type="ECO:0000256" key="2">
    <source>
        <dbReference type="RuleBase" id="RU000363"/>
    </source>
</evidence>
<keyword evidence="4" id="KW-1185">Reference proteome</keyword>
<evidence type="ECO:0000313" key="4">
    <source>
        <dbReference type="Proteomes" id="UP001501083"/>
    </source>
</evidence>
<dbReference type="Pfam" id="PF00106">
    <property type="entry name" value="adh_short"/>
    <property type="match status" value="1"/>
</dbReference>
<dbReference type="PANTHER" id="PTHR42879:SF2">
    <property type="entry name" value="3-OXOACYL-[ACYL-CARRIER-PROTEIN] REDUCTASE FABG"/>
    <property type="match status" value="1"/>
</dbReference>
<dbReference type="EMBL" id="BAABKY010000002">
    <property type="protein sequence ID" value="GAA5077705.1"/>
    <property type="molecule type" value="Genomic_DNA"/>
</dbReference>
<accession>A0ABP9LGL5</accession>
<name>A0ABP9LGL5_9GAMM</name>
<dbReference type="InterPro" id="IPR050259">
    <property type="entry name" value="SDR"/>
</dbReference>
<dbReference type="PRINTS" id="PR00080">
    <property type="entry name" value="SDRFAMILY"/>
</dbReference>
<dbReference type="Gene3D" id="3.40.50.720">
    <property type="entry name" value="NAD(P)-binding Rossmann-like Domain"/>
    <property type="match status" value="1"/>
</dbReference>
<dbReference type="Proteomes" id="UP001501083">
    <property type="component" value="Unassembled WGS sequence"/>
</dbReference>
<dbReference type="InterPro" id="IPR020904">
    <property type="entry name" value="Sc_DH/Rdtase_CS"/>
</dbReference>
<dbReference type="PRINTS" id="PR00081">
    <property type="entry name" value="GDHRDH"/>
</dbReference>
<sequence length="270" mass="28015">MSTSSNALEGKTALVTGAASGIGREIAFELARAGAAVVIADLNVHGAQAVAAEIESAGGRALGVAMDVTDEAAVEAGVAQAAQRFGGVDILVSNAGIQIVNPIEQFAYADWKKMLAIHLDGAFLTTKAVLPHMYGAGGGGKSRGGTVIYMGSVHSHLASPLKSAYVTAKHGLLGLSRTLAKEGAKHGVRSHVVCPGFVRTPLVDKQIPEQAKELGISQEEVVSRVMLGNTVDGIFTTVEDVARTVRFLAEFPTAAFTGQSFVVSHGWHMQ</sequence>
<dbReference type="NCBIfam" id="NF009093">
    <property type="entry name" value="PRK12429.1"/>
    <property type="match status" value="1"/>
</dbReference>
<evidence type="ECO:0000256" key="1">
    <source>
        <dbReference type="ARBA" id="ARBA00006484"/>
    </source>
</evidence>
<protein>
    <submittedName>
        <fullName evidence="3">3-hydroxybutyrate dehydrogenase</fullName>
    </submittedName>
</protein>
<dbReference type="NCBIfam" id="TIGR01963">
    <property type="entry name" value="PHB_DH"/>
    <property type="match status" value="1"/>
</dbReference>
<dbReference type="InterPro" id="IPR011294">
    <property type="entry name" value="3-OHbutyrate_DH"/>
</dbReference>
<reference evidence="4" key="1">
    <citation type="journal article" date="2019" name="Int. J. Syst. Evol. Microbiol.">
        <title>The Global Catalogue of Microorganisms (GCM) 10K type strain sequencing project: providing services to taxonomists for standard genome sequencing and annotation.</title>
        <authorList>
            <consortium name="The Broad Institute Genomics Platform"/>
            <consortium name="The Broad Institute Genome Sequencing Center for Infectious Disease"/>
            <person name="Wu L."/>
            <person name="Ma J."/>
        </authorList>
    </citation>
    <scope>NUCLEOTIDE SEQUENCE [LARGE SCALE GENOMIC DNA]</scope>
    <source>
        <strain evidence="4">JCM 19212</strain>
    </source>
</reference>
<dbReference type="InterPro" id="IPR002347">
    <property type="entry name" value="SDR_fam"/>
</dbReference>
<dbReference type="NCBIfam" id="NF009931">
    <property type="entry name" value="PRK13394.1"/>
    <property type="match status" value="1"/>
</dbReference>
<comment type="caution">
    <text evidence="3">The sequence shown here is derived from an EMBL/GenBank/DDBJ whole genome shotgun (WGS) entry which is preliminary data.</text>
</comment>
<proteinExistence type="inferred from homology"/>
<dbReference type="InterPro" id="IPR036291">
    <property type="entry name" value="NAD(P)-bd_dom_sf"/>
</dbReference>
<evidence type="ECO:0000313" key="3">
    <source>
        <dbReference type="EMBL" id="GAA5077705.1"/>
    </source>
</evidence>
<organism evidence="3 4">
    <name type="scientific">Lysobacter panacisoli</name>
    <dbReference type="NCBI Taxonomy" id="1255263"/>
    <lineage>
        <taxon>Bacteria</taxon>
        <taxon>Pseudomonadati</taxon>
        <taxon>Pseudomonadota</taxon>
        <taxon>Gammaproteobacteria</taxon>
        <taxon>Lysobacterales</taxon>
        <taxon>Lysobacteraceae</taxon>
        <taxon>Lysobacter</taxon>
    </lineage>
</organism>
<dbReference type="RefSeq" id="WP_158984891.1">
    <property type="nucleotide sequence ID" value="NZ_BAABKY010000002.1"/>
</dbReference>
<dbReference type="PROSITE" id="PS00061">
    <property type="entry name" value="ADH_SHORT"/>
    <property type="match status" value="1"/>
</dbReference>
<comment type="similarity">
    <text evidence="1 2">Belongs to the short-chain dehydrogenases/reductases (SDR) family.</text>
</comment>